<evidence type="ECO:0000313" key="6">
    <source>
        <dbReference type="Proteomes" id="UP000008718"/>
    </source>
</evidence>
<dbReference type="KEGG" id="ppn:Palpr_0820"/>
<dbReference type="PANTHER" id="PTHR44943:SF8">
    <property type="entry name" value="TPR REPEAT-CONTAINING PROTEIN MJ0263"/>
    <property type="match status" value="1"/>
</dbReference>
<dbReference type="Proteomes" id="UP000008718">
    <property type="component" value="Chromosome"/>
</dbReference>
<dbReference type="SUPFAM" id="SSF48452">
    <property type="entry name" value="TPR-like"/>
    <property type="match status" value="2"/>
</dbReference>
<feature type="chain" id="PRO_5003188985" evidence="4">
    <location>
        <begin position="22"/>
        <end position="406"/>
    </location>
</feature>
<gene>
    <name evidence="5" type="ordered locus">Palpr_0820</name>
</gene>
<proteinExistence type="predicted"/>
<feature type="signal peptide" evidence="4">
    <location>
        <begin position="1"/>
        <end position="21"/>
    </location>
</feature>
<evidence type="ECO:0000313" key="5">
    <source>
        <dbReference type="EMBL" id="ADQ78974.1"/>
    </source>
</evidence>
<dbReference type="Gene3D" id="1.25.40.10">
    <property type="entry name" value="Tetratricopeptide repeat domain"/>
    <property type="match status" value="2"/>
</dbReference>
<name>E4T2N0_PALPW</name>
<sequence>MKKLILSLFLVISFTFSYAQKANVSKAKNKALMENPDFAGAREAIKLALQDSTTKNLAETWYVAGLIGYSQSDAAYKKAILRQPIDTVAKGKAMLESYDYFVQADKLDQQPDAKGKVKPKFTKDIKAKLTDYYRTQQHLISYGAYQFEKKDFAGAYNTFNVFLEIPKLPLMNNEIKMDSTYDMISYYAGISAINAKMTDKAISVFESLKTKKYETKAVYQSLYEQYMNKKDSTSAVNTLKEAVNKFPSDMWFMQNLINYYIYSKKINDALVYLNAAIEKEPTMGQYYYVKGNLEEANNNFDGALAAIDKSIQLDPTMADAYAAKGRLYYNKAVRMAEEANKIKDVKAYNAEMKKVDGVFKESVPFFKKASEMNPKEVDYKKTLKTLYYRLKMDAEFEAINKEINAM</sequence>
<evidence type="ECO:0000256" key="3">
    <source>
        <dbReference type="PROSITE-ProRule" id="PRU00339"/>
    </source>
</evidence>
<dbReference type="STRING" id="694427.Palpr_0820"/>
<feature type="repeat" description="TPR" evidence="3">
    <location>
        <begin position="284"/>
        <end position="317"/>
    </location>
</feature>
<keyword evidence="6" id="KW-1185">Reference proteome</keyword>
<keyword evidence="2 3" id="KW-0802">TPR repeat</keyword>
<dbReference type="EMBL" id="CP002345">
    <property type="protein sequence ID" value="ADQ78974.1"/>
    <property type="molecule type" value="Genomic_DNA"/>
</dbReference>
<organism evidence="5 6">
    <name type="scientific">Paludibacter propionicigenes (strain DSM 17365 / JCM 13257 / WB4)</name>
    <dbReference type="NCBI Taxonomy" id="694427"/>
    <lineage>
        <taxon>Bacteria</taxon>
        <taxon>Pseudomonadati</taxon>
        <taxon>Bacteroidota</taxon>
        <taxon>Bacteroidia</taxon>
        <taxon>Bacteroidales</taxon>
        <taxon>Paludibacteraceae</taxon>
        <taxon>Paludibacter</taxon>
    </lineage>
</organism>
<dbReference type="Pfam" id="PF13181">
    <property type="entry name" value="TPR_8"/>
    <property type="match status" value="1"/>
</dbReference>
<dbReference type="InterPro" id="IPR011990">
    <property type="entry name" value="TPR-like_helical_dom_sf"/>
</dbReference>
<dbReference type="PANTHER" id="PTHR44943">
    <property type="entry name" value="CELLULOSE SYNTHASE OPERON PROTEIN C"/>
    <property type="match status" value="1"/>
</dbReference>
<dbReference type="OrthoDB" id="1099385at2"/>
<reference evidence="5 6" key="2">
    <citation type="journal article" date="2011" name="Stand. Genomic Sci.">
        <title>Complete genome sequence of Paludibacter propionicigenes type strain (WB4).</title>
        <authorList>
            <person name="Gronow S."/>
            <person name="Munk C."/>
            <person name="Lapidus A."/>
            <person name="Nolan M."/>
            <person name="Lucas S."/>
            <person name="Hammon N."/>
            <person name="Deshpande S."/>
            <person name="Cheng J.F."/>
            <person name="Tapia R."/>
            <person name="Han C."/>
            <person name="Goodwin L."/>
            <person name="Pitluck S."/>
            <person name="Liolios K."/>
            <person name="Ivanova N."/>
            <person name="Mavromatis K."/>
            <person name="Mikhailova N."/>
            <person name="Pati A."/>
            <person name="Chen A."/>
            <person name="Palaniappan K."/>
            <person name="Land M."/>
            <person name="Hauser L."/>
            <person name="Chang Y.J."/>
            <person name="Jeffries C.D."/>
            <person name="Brambilla E."/>
            <person name="Rohde M."/>
            <person name="Goker M."/>
            <person name="Detter J.C."/>
            <person name="Woyke T."/>
            <person name="Bristow J."/>
            <person name="Eisen J.A."/>
            <person name="Markowitz V."/>
            <person name="Hugenholtz P."/>
            <person name="Kyrpides N.C."/>
            <person name="Klenk H.P."/>
        </authorList>
    </citation>
    <scope>NUCLEOTIDE SEQUENCE [LARGE SCALE GENOMIC DNA]</scope>
    <source>
        <strain evidence="6">DSM 17365 / JCM 13257 / WB4</strain>
    </source>
</reference>
<dbReference type="HOGENOM" id="CLU_043019_2_0_10"/>
<dbReference type="RefSeq" id="WP_013444343.1">
    <property type="nucleotide sequence ID" value="NC_014734.1"/>
</dbReference>
<dbReference type="InterPro" id="IPR051685">
    <property type="entry name" value="Ycf3/AcsC/BcsC/TPR_MFPF"/>
</dbReference>
<protein>
    <submittedName>
        <fullName evidence="5">Tetratricopeptide TPR_1 repeat-containing protein</fullName>
    </submittedName>
</protein>
<evidence type="ECO:0000256" key="2">
    <source>
        <dbReference type="ARBA" id="ARBA00022803"/>
    </source>
</evidence>
<reference key="1">
    <citation type="submission" date="2010-11" db="EMBL/GenBank/DDBJ databases">
        <title>The complete genome of Paludibacter propionicigenes DSM 17365.</title>
        <authorList>
            <consortium name="US DOE Joint Genome Institute (JGI-PGF)"/>
            <person name="Lucas S."/>
            <person name="Copeland A."/>
            <person name="Lapidus A."/>
            <person name="Bruce D."/>
            <person name="Goodwin L."/>
            <person name="Pitluck S."/>
            <person name="Kyrpides N."/>
            <person name="Mavromatis K."/>
            <person name="Ivanova N."/>
            <person name="Munk A.C."/>
            <person name="Brettin T."/>
            <person name="Detter J.C."/>
            <person name="Han C."/>
            <person name="Tapia R."/>
            <person name="Land M."/>
            <person name="Hauser L."/>
            <person name="Markowitz V."/>
            <person name="Cheng J.-F."/>
            <person name="Hugenholtz P."/>
            <person name="Woyke T."/>
            <person name="Wu D."/>
            <person name="Gronow S."/>
            <person name="Wellnitz S."/>
            <person name="Brambilla E."/>
            <person name="Klenk H.-P."/>
            <person name="Eisen J.A."/>
        </authorList>
    </citation>
    <scope>NUCLEOTIDE SEQUENCE</scope>
    <source>
        <strain>WB4</strain>
    </source>
</reference>
<dbReference type="eggNOG" id="COG4783">
    <property type="taxonomic scope" value="Bacteria"/>
</dbReference>
<dbReference type="InterPro" id="IPR019734">
    <property type="entry name" value="TPR_rpt"/>
</dbReference>
<accession>E4T2N0</accession>
<evidence type="ECO:0000256" key="4">
    <source>
        <dbReference type="SAM" id="SignalP"/>
    </source>
</evidence>
<keyword evidence="1" id="KW-0677">Repeat</keyword>
<dbReference type="PROSITE" id="PS50005">
    <property type="entry name" value="TPR"/>
    <property type="match status" value="1"/>
</dbReference>
<dbReference type="SMART" id="SM00028">
    <property type="entry name" value="TPR"/>
    <property type="match status" value="2"/>
</dbReference>
<dbReference type="AlphaFoldDB" id="E4T2N0"/>
<keyword evidence="4" id="KW-0732">Signal</keyword>
<evidence type="ECO:0000256" key="1">
    <source>
        <dbReference type="ARBA" id="ARBA00022737"/>
    </source>
</evidence>